<evidence type="ECO:0000313" key="2">
    <source>
        <dbReference type="Proteomes" id="UP000074119"/>
    </source>
</evidence>
<organism evidence="1 2">
    <name type="scientific">Zhongshania aliphaticivorans</name>
    <dbReference type="NCBI Taxonomy" id="1470434"/>
    <lineage>
        <taxon>Bacteria</taxon>
        <taxon>Pseudomonadati</taxon>
        <taxon>Pseudomonadota</taxon>
        <taxon>Gammaproteobacteria</taxon>
        <taxon>Cellvibrionales</taxon>
        <taxon>Spongiibacteraceae</taxon>
        <taxon>Zhongshania</taxon>
    </lineage>
</organism>
<dbReference type="InterPro" id="IPR007459">
    <property type="entry name" value="DNA_pol3_chi"/>
</dbReference>
<protein>
    <recommendedName>
        <fullName evidence="3">DNA polymerase III subunit chi</fullName>
    </recommendedName>
</protein>
<dbReference type="Pfam" id="PF04364">
    <property type="entry name" value="DNA_pol3_chi"/>
    <property type="match status" value="1"/>
</dbReference>
<dbReference type="AlphaFoldDB" id="A0A127M6I0"/>
<dbReference type="GO" id="GO:0003677">
    <property type="term" value="F:DNA binding"/>
    <property type="evidence" value="ECO:0007669"/>
    <property type="project" value="InterPro"/>
</dbReference>
<proteinExistence type="predicted"/>
<evidence type="ECO:0008006" key="3">
    <source>
        <dbReference type="Google" id="ProtNLM"/>
    </source>
</evidence>
<dbReference type="KEGG" id="zal:AZF00_11180"/>
<dbReference type="PROSITE" id="PS51257">
    <property type="entry name" value="PROKAR_LIPOPROTEIN"/>
    <property type="match status" value="1"/>
</dbReference>
<dbReference type="SUPFAM" id="SSF102400">
    <property type="entry name" value="DNA polymerase III chi subunit"/>
    <property type="match status" value="1"/>
</dbReference>
<dbReference type="Gene3D" id="3.40.50.10110">
    <property type="entry name" value="DNA polymerase III subunit chi"/>
    <property type="match status" value="1"/>
</dbReference>
<dbReference type="EMBL" id="CP014544">
    <property type="protein sequence ID" value="AMO68826.1"/>
    <property type="molecule type" value="Genomic_DNA"/>
</dbReference>
<evidence type="ECO:0000313" key="1">
    <source>
        <dbReference type="EMBL" id="AMO68826.1"/>
    </source>
</evidence>
<dbReference type="GO" id="GO:0003887">
    <property type="term" value="F:DNA-directed DNA polymerase activity"/>
    <property type="evidence" value="ECO:0007669"/>
    <property type="project" value="InterPro"/>
</dbReference>
<dbReference type="InterPro" id="IPR036768">
    <property type="entry name" value="PolIII_chi_sf"/>
</dbReference>
<dbReference type="Proteomes" id="UP000074119">
    <property type="component" value="Chromosome"/>
</dbReference>
<accession>A0A127M6I0</accession>
<dbReference type="GO" id="GO:0006260">
    <property type="term" value="P:DNA replication"/>
    <property type="evidence" value="ECO:0007669"/>
    <property type="project" value="InterPro"/>
</dbReference>
<name>A0A127M6I0_9GAMM</name>
<gene>
    <name evidence="1" type="ORF">AZF00_11180</name>
</gene>
<dbReference type="STRING" id="1470434.AZF00_11180"/>
<dbReference type="PANTHER" id="PTHR38767:SF1">
    <property type="entry name" value="DNA POLYMERASE III SUBUNIT CHI"/>
    <property type="match status" value="1"/>
</dbReference>
<dbReference type="PANTHER" id="PTHR38767">
    <property type="entry name" value="DNA POLYMERASE III SUBUNIT CHI"/>
    <property type="match status" value="1"/>
</dbReference>
<sequence>MTKVDFYILNQGTATAAMLYACRLAEKAYRSGHEVYIHCEDSAAADTLNQQLWGFRDESFIPHSCHPGDNNPVLVGCGDYAGDHCDVLINTAQETPTFFSRFQRLAEIVSKDEASLQASRQRYSFYKNRGYPLNSHTING</sequence>
<dbReference type="GO" id="GO:0032298">
    <property type="term" value="P:positive regulation of DNA-templated DNA replication initiation"/>
    <property type="evidence" value="ECO:0007669"/>
    <property type="project" value="TreeGrafter"/>
</dbReference>
<reference evidence="1 2" key="1">
    <citation type="submission" date="2015-12" db="EMBL/GenBank/DDBJ databases">
        <authorList>
            <person name="Shamseldin A."/>
            <person name="Moawad H."/>
            <person name="Abd El-Rahim W.M."/>
            <person name="Sadowsky M.J."/>
        </authorList>
    </citation>
    <scope>NUCLEOTIDE SEQUENCE [LARGE SCALE GENOMIC DNA]</scope>
    <source>
        <strain evidence="1 2">SM2</strain>
    </source>
</reference>
<dbReference type="RefSeq" id="WP_008249361.1">
    <property type="nucleotide sequence ID" value="NZ_CP014544.1"/>
</dbReference>